<protein>
    <submittedName>
        <fullName evidence="3">HET-domain-containing protein</fullName>
    </submittedName>
</protein>
<name>A0A2T4B8Q5_9HYPO</name>
<evidence type="ECO:0000313" key="4">
    <source>
        <dbReference type="Proteomes" id="UP000241546"/>
    </source>
</evidence>
<feature type="region of interest" description="Disordered" evidence="1">
    <location>
        <begin position="1"/>
        <end position="22"/>
    </location>
</feature>
<dbReference type="OrthoDB" id="5125733at2759"/>
<feature type="compositionally biased region" description="Acidic residues" evidence="1">
    <location>
        <begin position="1"/>
        <end position="17"/>
    </location>
</feature>
<evidence type="ECO:0000256" key="1">
    <source>
        <dbReference type="SAM" id="MobiDB-lite"/>
    </source>
</evidence>
<reference evidence="4" key="1">
    <citation type="submission" date="2016-07" db="EMBL/GenBank/DDBJ databases">
        <title>Multiple horizontal gene transfer events from other fungi enriched the ability of initially mycotrophic Trichoderma (Ascomycota) to feed on dead plant biomass.</title>
        <authorList>
            <consortium name="DOE Joint Genome Institute"/>
            <person name="Atanasova L."/>
            <person name="Chenthamara K."/>
            <person name="Zhang J."/>
            <person name="Grujic M."/>
            <person name="Henrissat B."/>
            <person name="Kuo A."/>
            <person name="Aerts A."/>
            <person name="Salamov A."/>
            <person name="Lipzen A."/>
            <person name="Labutti K."/>
            <person name="Barry K."/>
            <person name="Miao Y."/>
            <person name="Rahimi M.J."/>
            <person name="Shen Q."/>
            <person name="Grigoriev I.V."/>
            <person name="Kubicek C.P."/>
            <person name="Druzhinina I.S."/>
        </authorList>
    </citation>
    <scope>NUCLEOTIDE SEQUENCE [LARGE SCALE GENOMIC DNA]</scope>
    <source>
        <strain evidence="4">TUCIM 6016</strain>
    </source>
</reference>
<feature type="region of interest" description="Disordered" evidence="1">
    <location>
        <begin position="514"/>
        <end position="540"/>
    </location>
</feature>
<keyword evidence="4" id="KW-1185">Reference proteome</keyword>
<dbReference type="Proteomes" id="UP000241546">
    <property type="component" value="Unassembled WGS sequence"/>
</dbReference>
<evidence type="ECO:0000313" key="3">
    <source>
        <dbReference type="EMBL" id="PTB65717.1"/>
    </source>
</evidence>
<dbReference type="RefSeq" id="XP_024749037.1">
    <property type="nucleotide sequence ID" value="XM_024897222.1"/>
</dbReference>
<proteinExistence type="predicted"/>
<evidence type="ECO:0000259" key="2">
    <source>
        <dbReference type="Pfam" id="PF06985"/>
    </source>
</evidence>
<organism evidence="3 4">
    <name type="scientific">Trichoderma citrinoviride</name>
    <dbReference type="NCBI Taxonomy" id="58853"/>
    <lineage>
        <taxon>Eukaryota</taxon>
        <taxon>Fungi</taxon>
        <taxon>Dikarya</taxon>
        <taxon>Ascomycota</taxon>
        <taxon>Pezizomycotina</taxon>
        <taxon>Sordariomycetes</taxon>
        <taxon>Hypocreomycetidae</taxon>
        <taxon>Hypocreales</taxon>
        <taxon>Hypocreaceae</taxon>
        <taxon>Trichoderma</taxon>
    </lineage>
</organism>
<sequence>MSDSDWESDYSSSEDEEGNKRCPHERFRHDYGLFGVGTRIQVVIDASANCLECKLLLQAVSNYRPGWIEDNKDSTSIIYVQKRKTYTVELRDGPKESETIGSFQFVHRSKDEPMYETEDEDSGNILRRPRAQGLQVIPDSSSQAAMDRANQWLSHCLEHDDACEVPNKDFMPRMLIDVTSRDSSKDPFLFKPSEVAPYACLSYCWGSDTEGILQTTTENLESHHDAIPLAKMPLGVQDAITVCRGLKIPYLWVDSLCIVQDDPVAWLEDASQMDRIYLHSRLTIAALEPSSCKSRFLGPQTFGQPGWQQHFTADITSEPDEPPLEIFIRPDFEGSSEEKEEEVKRSLDKRGWCLQESLLPSRRLCFSGDEMIWECLCRTICECGHILWKPQPFGFGRLGAHLKAKRLKAEVATSHPQPARPWYEEYHGYDYSRSGDGYPKTPYRRWRDIVAEYSQRSVSRRKDRLSAVSGLAKLVREGLQADHKGDDGGPPEEYLAGLWRGEFHFDLTWMAQHSEAKSGESGSSKRGDKEQEASEEDEKFQIPSWSWASVEAPVKFEFDRPLELWKYEPELVDLVEIESASCERELKHDETSAVLRGEIVLRGLASPVKLGVARGSGEGPKAVVKSANSFSVEVTLDRPDTLPRESSNCQTDGCQEENCQHEESKHQDEGLLCLVLFSWIAYTGRYDGNKPRMMGPETWFLVLKPSGSVPGAYERIGIGMHSDNSGERCELFEGGEAVTVKIV</sequence>
<dbReference type="InterPro" id="IPR010730">
    <property type="entry name" value="HET"/>
</dbReference>
<dbReference type="GeneID" id="36605340"/>
<feature type="domain" description="Heterokaryon incompatibility" evidence="2">
    <location>
        <begin position="198"/>
        <end position="356"/>
    </location>
</feature>
<accession>A0A2T4B8Q5</accession>
<gene>
    <name evidence="3" type="ORF">BBK36DRAFT_1202493</name>
</gene>
<feature type="compositionally biased region" description="Basic and acidic residues" evidence="1">
    <location>
        <begin position="514"/>
        <end position="532"/>
    </location>
</feature>
<dbReference type="Pfam" id="PF06985">
    <property type="entry name" value="HET"/>
    <property type="match status" value="1"/>
</dbReference>
<dbReference type="AlphaFoldDB" id="A0A2T4B8Q5"/>
<dbReference type="EMBL" id="KZ680214">
    <property type="protein sequence ID" value="PTB65717.1"/>
    <property type="molecule type" value="Genomic_DNA"/>
</dbReference>
<dbReference type="PANTHER" id="PTHR33112:SF9">
    <property type="entry name" value="HETEROKARYON INCOMPATIBILITY DOMAIN-CONTAINING PROTEIN"/>
    <property type="match status" value="1"/>
</dbReference>
<dbReference type="PANTHER" id="PTHR33112">
    <property type="entry name" value="DOMAIN PROTEIN, PUTATIVE-RELATED"/>
    <property type="match status" value="1"/>
</dbReference>